<evidence type="ECO:0000256" key="15">
    <source>
        <dbReference type="PROSITE-ProRule" id="PRU00708"/>
    </source>
</evidence>
<dbReference type="EC" id="3.2.1.78" evidence="6"/>
<evidence type="ECO:0000256" key="1">
    <source>
        <dbReference type="ARBA" id="ARBA00001678"/>
    </source>
</evidence>
<keyword evidence="7" id="KW-0964">Secreted</keyword>
<dbReference type="Pfam" id="PF13041">
    <property type="entry name" value="PPR_2"/>
    <property type="match status" value="2"/>
</dbReference>
<dbReference type="GO" id="GO:0003723">
    <property type="term" value="F:RNA binding"/>
    <property type="evidence" value="ECO:0007669"/>
    <property type="project" value="UniProtKB-KW"/>
</dbReference>
<dbReference type="GO" id="GO:0000272">
    <property type="term" value="P:polysaccharide catabolic process"/>
    <property type="evidence" value="ECO:0007669"/>
    <property type="project" value="InterPro"/>
</dbReference>
<dbReference type="Pfam" id="PF12854">
    <property type="entry name" value="PPR_1"/>
    <property type="match status" value="1"/>
</dbReference>
<comment type="function">
    <text evidence="14">Nuclear genome-encoded probable GTPase involved in ribosome biogenesis in chloroplasts. Plays a role in 16S rRNA maturation in plastids and may contribute to the assembly of the small (30S) ribosomal subunit.</text>
</comment>
<dbReference type="PANTHER" id="PTHR24015:SF1799">
    <property type="entry name" value="OS05G0581300 PROTEIN"/>
    <property type="match status" value="1"/>
</dbReference>
<proteinExistence type="inferred from homology"/>
<dbReference type="FunFam" id="3.40.50.300:FF:000094">
    <property type="entry name" value="GTPase Era"/>
    <property type="match status" value="1"/>
</dbReference>
<feature type="region of interest" description="G1" evidence="16">
    <location>
        <begin position="558"/>
        <end position="565"/>
    </location>
</feature>
<dbReference type="Pfam" id="PF07650">
    <property type="entry name" value="KH_2"/>
    <property type="match status" value="1"/>
</dbReference>
<dbReference type="FunFam" id="1.25.40.10:FF:000525">
    <property type="entry name" value="Pentatricopeptide (PPR) repeat-containing protein-like"/>
    <property type="match status" value="1"/>
</dbReference>
<evidence type="ECO:0000256" key="10">
    <source>
        <dbReference type="ARBA" id="ARBA00022801"/>
    </source>
</evidence>
<dbReference type="InterPro" id="IPR017853">
    <property type="entry name" value="GH"/>
</dbReference>
<dbReference type="InterPro" id="IPR027417">
    <property type="entry name" value="P-loop_NTPase"/>
</dbReference>
<comment type="similarity">
    <text evidence="4">Belongs to the glycosyl hydrolase 5 (cellulase A) family.</text>
</comment>
<evidence type="ECO:0000259" key="19">
    <source>
        <dbReference type="PROSITE" id="PS51713"/>
    </source>
</evidence>
<keyword evidence="10" id="KW-0378">Hydrolase</keyword>
<keyword evidence="9 16" id="KW-0547">Nucleotide-binding</keyword>
<feature type="repeat" description="PPR" evidence="15">
    <location>
        <begin position="1412"/>
        <end position="1446"/>
    </location>
</feature>
<feature type="repeat" description="PPR" evidence="15">
    <location>
        <begin position="1715"/>
        <end position="1749"/>
    </location>
</feature>
<feature type="compositionally biased region" description="Basic and acidic residues" evidence="18">
    <location>
        <begin position="36"/>
        <end position="46"/>
    </location>
</feature>
<dbReference type="PROSITE" id="PS51375">
    <property type="entry name" value="PPR"/>
    <property type="match status" value="5"/>
</dbReference>
<evidence type="ECO:0000256" key="9">
    <source>
        <dbReference type="ARBA" id="ARBA00022741"/>
    </source>
</evidence>
<dbReference type="Gene3D" id="3.20.20.80">
    <property type="entry name" value="Glycosidases"/>
    <property type="match status" value="1"/>
</dbReference>
<dbReference type="Pfam" id="PF01535">
    <property type="entry name" value="PPR"/>
    <property type="match status" value="6"/>
</dbReference>
<dbReference type="SUPFAM" id="SSF48452">
    <property type="entry name" value="TPR-like"/>
    <property type="match status" value="1"/>
</dbReference>
<dbReference type="InterPro" id="IPR001547">
    <property type="entry name" value="Glyco_hydro_5"/>
</dbReference>
<dbReference type="GO" id="GO:0016985">
    <property type="term" value="F:mannan endo-1,4-beta-mannosidase activity"/>
    <property type="evidence" value="ECO:0007669"/>
    <property type="project" value="UniProtKB-EC"/>
</dbReference>
<dbReference type="CDD" id="cd22534">
    <property type="entry name" value="KH-II_Era"/>
    <property type="match status" value="1"/>
</dbReference>
<feature type="coiled-coil region" evidence="17">
    <location>
        <begin position="488"/>
        <end position="517"/>
    </location>
</feature>
<dbReference type="InterPro" id="IPR002885">
    <property type="entry name" value="PPR_rpt"/>
</dbReference>
<evidence type="ECO:0000256" key="18">
    <source>
        <dbReference type="SAM" id="MobiDB-lite"/>
    </source>
</evidence>
<dbReference type="CDD" id="cd04163">
    <property type="entry name" value="Era"/>
    <property type="match status" value="1"/>
</dbReference>
<evidence type="ECO:0000256" key="6">
    <source>
        <dbReference type="ARBA" id="ARBA00012706"/>
    </source>
</evidence>
<dbReference type="Proteomes" id="UP000682877">
    <property type="component" value="Chromosome 8"/>
</dbReference>
<feature type="repeat" description="PPR" evidence="15">
    <location>
        <begin position="1852"/>
        <end position="1886"/>
    </location>
</feature>
<dbReference type="InterPro" id="IPR004044">
    <property type="entry name" value="KH_dom_type_2"/>
</dbReference>
<feature type="repeat" description="PPR" evidence="15">
    <location>
        <begin position="1513"/>
        <end position="1547"/>
    </location>
</feature>
<evidence type="ECO:0000256" key="7">
    <source>
        <dbReference type="ARBA" id="ARBA00022525"/>
    </source>
</evidence>
<evidence type="ECO:0000256" key="8">
    <source>
        <dbReference type="ARBA" id="ARBA00022737"/>
    </source>
</evidence>
<dbReference type="Gene3D" id="1.25.40.10">
    <property type="entry name" value="Tetratricopeptide repeat domain"/>
    <property type="match status" value="5"/>
</dbReference>
<feature type="region of interest" description="Disordered" evidence="18">
    <location>
        <begin position="1"/>
        <end position="76"/>
    </location>
</feature>
<evidence type="ECO:0000256" key="17">
    <source>
        <dbReference type="SAM" id="Coils"/>
    </source>
</evidence>
<dbReference type="Pfam" id="PF26410">
    <property type="entry name" value="GH5_mannosidase"/>
    <property type="match status" value="1"/>
</dbReference>
<keyword evidence="12 16" id="KW-0342">GTP-binding</keyword>
<name>A0A8S2BAT9_ARAAE</name>
<evidence type="ECO:0000256" key="2">
    <source>
        <dbReference type="ARBA" id="ARBA00004595"/>
    </source>
</evidence>
<dbReference type="PROSITE" id="PS51713">
    <property type="entry name" value="G_ERA"/>
    <property type="match status" value="1"/>
</dbReference>
<dbReference type="FunFam" id="3.30.300.20:FF:000003">
    <property type="entry name" value="GTPase Era"/>
    <property type="match status" value="1"/>
</dbReference>
<dbReference type="SUPFAM" id="SSF52540">
    <property type="entry name" value="P-loop containing nucleoside triphosphate hydrolases"/>
    <property type="match status" value="1"/>
</dbReference>
<evidence type="ECO:0000256" key="11">
    <source>
        <dbReference type="ARBA" id="ARBA00022884"/>
    </source>
</evidence>
<dbReference type="InterPro" id="IPR009019">
    <property type="entry name" value="KH_sf_prok-type"/>
</dbReference>
<dbReference type="Gene3D" id="3.40.50.300">
    <property type="entry name" value="P-loop containing nucleotide triphosphate hydrolases"/>
    <property type="match status" value="1"/>
</dbReference>
<dbReference type="NCBIfam" id="TIGR00436">
    <property type="entry name" value="era"/>
    <property type="match status" value="1"/>
</dbReference>
<dbReference type="SUPFAM" id="SSF51445">
    <property type="entry name" value="(Trans)glycosidases"/>
    <property type="match status" value="1"/>
</dbReference>
<feature type="domain" description="Era-type G" evidence="19">
    <location>
        <begin position="550"/>
        <end position="720"/>
    </location>
</feature>
<dbReference type="GO" id="GO:0009451">
    <property type="term" value="P:RNA modification"/>
    <property type="evidence" value="ECO:0007669"/>
    <property type="project" value="InterPro"/>
</dbReference>
<evidence type="ECO:0000313" key="21">
    <source>
        <dbReference type="Proteomes" id="UP000682877"/>
    </source>
</evidence>
<evidence type="ECO:0000256" key="12">
    <source>
        <dbReference type="ARBA" id="ARBA00023134"/>
    </source>
</evidence>
<dbReference type="HAMAP" id="MF_00367">
    <property type="entry name" value="GTPase_Era"/>
    <property type="match status" value="1"/>
</dbReference>
<dbReference type="InterPro" id="IPR005662">
    <property type="entry name" value="GTPase_Era-like"/>
</dbReference>
<dbReference type="InterPro" id="IPR015946">
    <property type="entry name" value="KH_dom-like_a/b"/>
</dbReference>
<dbReference type="InterPro" id="IPR030388">
    <property type="entry name" value="G_ERA_dom"/>
</dbReference>
<keyword evidence="17" id="KW-0175">Coiled coil</keyword>
<sequence>MPTFSAAALDRSLNSGASVSRKFPSTLHSKPLILNDESKQPKEKTFTRPQMSPSLYATPKEIPRPNSPSSYPPSPYIINHKARGPVLFKRDSDVDEPSHPKTLGEEKIRGNAVDHAQGIPERPVWDCSPPHGKFWNEKSGRDISNGGIGSNNATSTLEWKSYLLEPVRIRADKELESENFYNSGESVSFTSNTEVEEFGGAESSHKFSSHVGEFYDACDELSTDSGMQSSGNNIESELREMRLGLLMEIERRRQAEETLEQMQVHWRRLRDQLADVGMFLPLDPTSSQYSMNLADELRCQLEVTRFVSDSLGSDLAKAEVEMEMEAELEAKNFEITRLSDRLHYYETVNQEMSQRNQEAIEVARRDGQKRKRRQRWIWGSIVATITLGSGVLAWSYLPPGILSSDEAQPQPESYQFEKPSPAMAVSPHISPTLSRYKFFSTSVVENPNFSPYRIYSRRRVTKSHLQAHNSTTSYGRTELSSSKKLWIRQRSSSEMEVEQAQLEEDEEQEEIDIVDEASLLSLCMKPDRNMALLDDYEMEELGHTPDTHHRSGYVAVVGMPNVGKSTLSNQMIGQKISIVTDKPQTTRHRILGICSSPEYQMILYDTPGVIEKKMHRLDTMMMKNVRDAAINADCVVILVDACKTPTNIEEVLKEGLGDLEKKPPMLLVMNKKDLIKPGEIAKKLEWYEKFTDVDEVIPVSAKYGHGIEDVKEWILSKLPFGPPYYPKDIVSEHPERFFVSEIVREKIFMQYRNEVPYACQVNVLSYKTRPAAKDFIQVEVVVDKNSQKIILIGKEGKALKTLATAARLDIEDFLQKKVFLEVEVKVKENWRQDEGLLKYYGYGGQIRAICWELGADALSSGGFVRTKGVQFSLNGYPYYANGFNAYWLMYVASDPSQRSKISTAFQDASRHGLTVARTWAFSDGGYRALQYSPGSYNEDMFQGLDFAIAEARRHGIKIILSFANNYESFGGRKQYVDWARSRGRPISSEDDFFTDSLVKDFYKNHIKAVLNRFNTFTKVHYKDDPTIMAWELMNEPRCPSDPSGRTIQAWITEMAAHVKSLDRNHLLEAGLEGFYGQSSPQSKTLNPPGQFGTDFIANNRIPGIDFVTVHSYPDEWFPDSSEQSQMDFLNKWLDAHIQDAQNVLHKPIILAEFGKSMKKPGYTPAQRDIVFNTVYSKIYGSAKRGGAAAGGLFWQLLVNGIDNFQDGYGIILSQSSSTVNVISQQSRKLTLIRKIFARMINVEKWKRARGQGQVRKRAASISLLEKPVENIVRISNQVFTFDPNSQLRHLINAGNLRAARHLFDQMPHRDIVSWTAIINGYVTAAKSIEALNLFSAMLVDPAVSPDTSVLSVALKACGQSSNIGYGESLHAYAFKTSLLTSVFVGTSLLNMYMRIGKIDKGCRIFTEMQFRNTVTWTAIVSGMVEAGRHKEGLAYFSKMSRSNGLSDDFAFATALKACARLRQVKYGKEIHTHVIVRGFDASLCVVNSLINMYTECGEMHDGVRLFESMSERDVFSWTTLIDAYSQMGQEEKAVATFLKMRNSAVPPNGHTFATMFSVCTSLSRLVWGKQLHGNVFSLGLGDSLSVSNSMMKMYSTCGKLDSASVLFQGMRHRDIISWSTIIGGYSQSGLGEEVFMYFSWMRQAGAKPTDPALASLLSVSGTMAVLEQGRQVHALALYLGLEQNSTIRSALINMYSKCGSIEEASKILEETDTDDVVSLTAMINGYAEHGNTKEAIDLFEKSLKVGLRPDSVTFISVLTACSHSGQLDLGFHYFNLMQDKYNMRPVKEHYGCMVDLLCRAGRLSDAEKMINEMPWKEDDVVWTTLLNACKAKGDTERGRRAAERILELDPTSETAFVTLANIYSSTGKLEEAAHVRKEMKSKGVIKVPGWSSIKIMDRDSTFVSGSRSHSQSEDIYSILELVVSGAEAHRFDCQINGAFGFYSYS</sequence>
<dbReference type="InterPro" id="IPR005225">
    <property type="entry name" value="Small_GTP-bd"/>
</dbReference>
<keyword evidence="13" id="KW-0326">Glycosidase</keyword>
<keyword evidence="8" id="KW-0677">Repeat</keyword>
<dbReference type="SUPFAM" id="SSF54814">
    <property type="entry name" value="Prokaryotic type KH domain (KH-domain type II)"/>
    <property type="match status" value="1"/>
</dbReference>
<dbReference type="InterPro" id="IPR046848">
    <property type="entry name" value="E_motif"/>
</dbReference>
<feature type="region of interest" description="G4" evidence="16">
    <location>
        <begin position="670"/>
        <end position="673"/>
    </location>
</feature>
<feature type="region of interest" description="G3" evidence="16">
    <location>
        <begin position="605"/>
        <end position="608"/>
    </location>
</feature>
<comment type="similarity">
    <text evidence="5 16">Belongs to the TRAFAC class TrmE-Era-EngA-EngB-Septin-like GTPase superfamily. Era GTPase family.</text>
</comment>
<dbReference type="InterPro" id="IPR046960">
    <property type="entry name" value="PPR_At4g14850-like_plant"/>
</dbReference>
<evidence type="ECO:0000256" key="3">
    <source>
        <dbReference type="ARBA" id="ARBA00004613"/>
    </source>
</evidence>
<feature type="region of interest" description="G2" evidence="16">
    <location>
        <begin position="584"/>
        <end position="588"/>
    </location>
</feature>
<dbReference type="Gene3D" id="3.30.300.20">
    <property type="match status" value="1"/>
</dbReference>
<dbReference type="FunFam" id="1.25.40.10:FF:000196">
    <property type="entry name" value="Pentatricopeptide repeat-containing protein At4g14850"/>
    <property type="match status" value="1"/>
</dbReference>
<dbReference type="EMBL" id="LR999458">
    <property type="protein sequence ID" value="CAE6264028.1"/>
    <property type="molecule type" value="Genomic_DNA"/>
</dbReference>
<evidence type="ECO:0000256" key="14">
    <source>
        <dbReference type="ARBA" id="ARBA00057494"/>
    </source>
</evidence>
<dbReference type="NCBIfam" id="TIGR00756">
    <property type="entry name" value="PPR"/>
    <property type="match status" value="5"/>
</dbReference>
<evidence type="ECO:0000256" key="13">
    <source>
        <dbReference type="ARBA" id="ARBA00023295"/>
    </source>
</evidence>
<feature type="region of interest" description="G5" evidence="16">
    <location>
        <begin position="699"/>
        <end position="701"/>
    </location>
</feature>
<organism evidence="20 21">
    <name type="scientific">Arabidopsis arenosa</name>
    <name type="common">Sand rock-cress</name>
    <name type="synonym">Cardaminopsis arenosa</name>
    <dbReference type="NCBI Taxonomy" id="38785"/>
    <lineage>
        <taxon>Eukaryota</taxon>
        <taxon>Viridiplantae</taxon>
        <taxon>Streptophyta</taxon>
        <taxon>Embryophyta</taxon>
        <taxon>Tracheophyta</taxon>
        <taxon>Spermatophyta</taxon>
        <taxon>Magnoliopsida</taxon>
        <taxon>eudicotyledons</taxon>
        <taxon>Gunneridae</taxon>
        <taxon>Pentapetalae</taxon>
        <taxon>rosids</taxon>
        <taxon>malvids</taxon>
        <taxon>Brassicales</taxon>
        <taxon>Brassicaceae</taxon>
        <taxon>Camelineae</taxon>
        <taxon>Arabidopsis</taxon>
    </lineage>
</organism>
<evidence type="ECO:0000256" key="5">
    <source>
        <dbReference type="ARBA" id="ARBA00007921"/>
    </source>
</evidence>
<gene>
    <name evidence="20" type="ORF">AARE701A_LOCUS22588</name>
</gene>
<accession>A0A8S2BAT9</accession>
<comment type="subcellular location">
    <subcellularLocation>
        <location evidence="2">Plastid</location>
        <location evidence="2">Chloroplast stroma</location>
        <location evidence="2">Chloroplast nucleoid</location>
    </subcellularLocation>
    <subcellularLocation>
        <location evidence="3">Secreted</location>
    </subcellularLocation>
</comment>
<evidence type="ECO:0000256" key="4">
    <source>
        <dbReference type="ARBA" id="ARBA00005641"/>
    </source>
</evidence>
<evidence type="ECO:0000256" key="16">
    <source>
        <dbReference type="PROSITE-ProRule" id="PRU01050"/>
    </source>
</evidence>
<keyword evidence="21" id="KW-1185">Reference proteome</keyword>
<dbReference type="FunFam" id="3.20.20.80:FF:000012">
    <property type="entry name" value="Mannan endo-1,4-beta-mannosidase 6"/>
    <property type="match status" value="1"/>
</dbReference>
<dbReference type="GO" id="GO:0042644">
    <property type="term" value="C:chloroplast nucleoid"/>
    <property type="evidence" value="ECO:0007669"/>
    <property type="project" value="UniProtKB-SubCell"/>
</dbReference>
<dbReference type="InterPro" id="IPR011990">
    <property type="entry name" value="TPR-like_helical_dom_sf"/>
</dbReference>
<feature type="repeat" description="PPR" evidence="15">
    <location>
        <begin position="1614"/>
        <end position="1648"/>
    </location>
</feature>
<dbReference type="NCBIfam" id="NF000908">
    <property type="entry name" value="PRK00089.1"/>
    <property type="match status" value="1"/>
</dbReference>
<dbReference type="Pfam" id="PF01926">
    <property type="entry name" value="MMR_HSR1"/>
    <property type="match status" value="1"/>
</dbReference>
<dbReference type="FunFam" id="1.25.40.10:FF:000343">
    <property type="entry name" value="Pentatricopeptide repeat-containing protein At3g58590"/>
    <property type="match status" value="1"/>
</dbReference>
<protein>
    <recommendedName>
        <fullName evidence="6">mannan endo-1,4-beta-mannosidase</fullName>
        <ecNumber evidence="6">3.2.1.78</ecNumber>
    </recommendedName>
</protein>
<comment type="catalytic activity">
    <reaction evidence="1">
        <text>Random hydrolysis of (1-&gt;4)-beta-D-mannosidic linkages in mannans, galactomannans and glucomannans.</text>
        <dbReference type="EC" id="3.2.1.78"/>
    </reaction>
</comment>
<reference evidence="20" key="1">
    <citation type="submission" date="2021-01" db="EMBL/GenBank/DDBJ databases">
        <authorList>
            <person name="Bezrukov I."/>
        </authorList>
    </citation>
    <scope>NUCLEOTIDE SEQUENCE</scope>
</reference>
<dbReference type="GO" id="GO:0005576">
    <property type="term" value="C:extracellular region"/>
    <property type="evidence" value="ECO:0007669"/>
    <property type="project" value="UniProtKB-SubCell"/>
</dbReference>
<dbReference type="NCBIfam" id="TIGR00231">
    <property type="entry name" value="small_GTP"/>
    <property type="match status" value="1"/>
</dbReference>
<keyword evidence="11" id="KW-0694">RNA-binding</keyword>
<dbReference type="PANTHER" id="PTHR24015">
    <property type="entry name" value="OS07G0578800 PROTEIN-RELATED"/>
    <property type="match status" value="1"/>
</dbReference>
<evidence type="ECO:0000313" key="20">
    <source>
        <dbReference type="EMBL" id="CAE6264028.1"/>
    </source>
</evidence>
<dbReference type="GO" id="GO:0005525">
    <property type="term" value="F:GTP binding"/>
    <property type="evidence" value="ECO:0007669"/>
    <property type="project" value="UniProtKB-UniRule"/>
</dbReference>
<dbReference type="InterPro" id="IPR006073">
    <property type="entry name" value="GTP-bd"/>
</dbReference>
<dbReference type="Pfam" id="PF20431">
    <property type="entry name" value="E_motif"/>
    <property type="match status" value="1"/>
</dbReference>